<proteinExistence type="predicted"/>
<evidence type="ECO:0000259" key="2">
    <source>
        <dbReference type="Pfam" id="PF14238"/>
    </source>
</evidence>
<evidence type="ECO:0000256" key="1">
    <source>
        <dbReference type="SAM" id="SignalP"/>
    </source>
</evidence>
<dbReference type="Pfam" id="PF14238">
    <property type="entry name" value="DUF4340"/>
    <property type="match status" value="2"/>
</dbReference>
<feature type="domain" description="DUF4340" evidence="2">
    <location>
        <begin position="70"/>
        <end position="175"/>
    </location>
</feature>
<name>A0A1M6CMU7_PSEXY</name>
<protein>
    <recommendedName>
        <fullName evidence="2">DUF4340 domain-containing protein</fullName>
    </recommendedName>
</protein>
<evidence type="ECO:0000313" key="3">
    <source>
        <dbReference type="EMBL" id="SHI62326.1"/>
    </source>
</evidence>
<organism evidence="3 4">
    <name type="scientific">Pseudobutyrivibrio xylanivorans DSM 14809</name>
    <dbReference type="NCBI Taxonomy" id="1123012"/>
    <lineage>
        <taxon>Bacteria</taxon>
        <taxon>Bacillati</taxon>
        <taxon>Bacillota</taxon>
        <taxon>Clostridia</taxon>
        <taxon>Lachnospirales</taxon>
        <taxon>Lachnospiraceae</taxon>
        <taxon>Pseudobutyrivibrio</taxon>
    </lineage>
</organism>
<dbReference type="EMBL" id="FQYQ01000003">
    <property type="protein sequence ID" value="SHI62326.1"/>
    <property type="molecule type" value="Genomic_DNA"/>
</dbReference>
<dbReference type="STRING" id="185007.SAMN02910350_01079"/>
<dbReference type="RefSeq" id="WP_072912943.1">
    <property type="nucleotide sequence ID" value="NZ_FQYQ01000003.1"/>
</dbReference>
<dbReference type="InterPro" id="IPR025641">
    <property type="entry name" value="DUF4340"/>
</dbReference>
<reference evidence="3 4" key="1">
    <citation type="submission" date="2016-11" db="EMBL/GenBank/DDBJ databases">
        <authorList>
            <person name="Jaros S."/>
            <person name="Januszkiewicz K."/>
            <person name="Wedrychowicz H."/>
        </authorList>
    </citation>
    <scope>NUCLEOTIDE SEQUENCE [LARGE SCALE GENOMIC DNA]</scope>
    <source>
        <strain evidence="3 4">DSM 14809</strain>
    </source>
</reference>
<dbReference type="AlphaFoldDB" id="A0A1M6CMU7"/>
<keyword evidence="1" id="KW-0732">Signal</keyword>
<accession>A0A1M6CMU7</accession>
<gene>
    <name evidence="3" type="ORF">SAMN02745725_00762</name>
</gene>
<dbReference type="Proteomes" id="UP000184185">
    <property type="component" value="Unassembled WGS sequence"/>
</dbReference>
<feature type="domain" description="DUF4340" evidence="2">
    <location>
        <begin position="219"/>
        <end position="364"/>
    </location>
</feature>
<evidence type="ECO:0000313" key="4">
    <source>
        <dbReference type="Proteomes" id="UP000184185"/>
    </source>
</evidence>
<dbReference type="OrthoDB" id="9768524at2"/>
<feature type="signal peptide" evidence="1">
    <location>
        <begin position="1"/>
        <end position="22"/>
    </location>
</feature>
<feature type="chain" id="PRO_5039520894" description="DUF4340 domain-containing protein" evidence="1">
    <location>
        <begin position="23"/>
        <end position="461"/>
    </location>
</feature>
<sequence length="461" mass="50974">MKRRKTLLILSLVLVVAVGAIVAEKAVAQHVDKINTIDEEVFNISAEDATQLTVTKDGKTAVIEKQDDTWKNTSDTDFPVDQDYVAKIFEAFESVHASFIIDDVEDYSQYGISNPEGKITFTTADGTNEITFGSFSTIDKKRYICVDGGSVYLIDTDLLEKLSGDIEDYLDRDKVEGYSQLTAMRITGASKANVVYDPDGKYTYTDAYNFYNVSDNEHQPLSESKVLGYLSTLSSLDLSNYETYKATEEDMSKYGLDKPTLTVTLTGEVPADDSDEDDSVKSVNQTLYFSYKDGKDKAYLCFDGSTIVYAITAEEYENVLKANYEDLRPDEIVSIDWTKVAQVSAKIDGETHIIEVDHSGDGNKYSVGDDKIEFVTATSKIDGLTLSEVGEDYKKGTEELAFAITLDDNDATVVNVVMYQYDGDSCVVSVDGNIVGLCNRSSMSNLREEITSAILNKGKDQ</sequence>
<keyword evidence="4" id="KW-1185">Reference proteome</keyword>